<sequence length="166" mass="19457">MIKKFILSLVFMIPLLMHSQNISLDKLIDLRSKSSSEIVAFMDGRNWKTIENESNDEGSLQSQKIVFAYDFNEQTDTASSFIIFALFPDLKQAQTIEIQITDKSIFQIFLDRIKEFNPTFSNFFFDRNHTKTVLQTEDNTFVLNYIDGLYYISIMETPMYNQIMIN</sequence>
<evidence type="ECO:0000313" key="3">
    <source>
        <dbReference type="Proteomes" id="UP000626242"/>
    </source>
</evidence>
<comment type="caution">
    <text evidence="2">The sequence shown here is derived from an EMBL/GenBank/DDBJ whole genome shotgun (WGS) entry which is preliminary data.</text>
</comment>
<feature type="chain" id="PRO_5047445819" evidence="1">
    <location>
        <begin position="20"/>
        <end position="166"/>
    </location>
</feature>
<protein>
    <submittedName>
        <fullName evidence="2">Uncharacterized protein</fullName>
    </submittedName>
</protein>
<evidence type="ECO:0000313" key="2">
    <source>
        <dbReference type="EMBL" id="MBD8019066.1"/>
    </source>
</evidence>
<organism evidence="2 3">
    <name type="scientific">Kaistella pullorum</name>
    <dbReference type="NCBI Taxonomy" id="2763074"/>
    <lineage>
        <taxon>Bacteria</taxon>
        <taxon>Pseudomonadati</taxon>
        <taxon>Bacteroidota</taxon>
        <taxon>Flavobacteriia</taxon>
        <taxon>Flavobacteriales</taxon>
        <taxon>Weeksellaceae</taxon>
        <taxon>Chryseobacterium group</taxon>
        <taxon>Kaistella</taxon>
    </lineage>
</organism>
<name>A0ABR8WPQ3_9FLAO</name>
<dbReference type="RefSeq" id="WP_251834262.1">
    <property type="nucleotide sequence ID" value="NZ_JACSPS010000005.1"/>
</dbReference>
<keyword evidence="1" id="KW-0732">Signal</keyword>
<dbReference type="EMBL" id="JACSPS010000005">
    <property type="protein sequence ID" value="MBD8019066.1"/>
    <property type="molecule type" value="Genomic_DNA"/>
</dbReference>
<accession>A0ABR8WPQ3</accession>
<evidence type="ECO:0000256" key="1">
    <source>
        <dbReference type="SAM" id="SignalP"/>
    </source>
</evidence>
<keyword evidence="3" id="KW-1185">Reference proteome</keyword>
<proteinExistence type="predicted"/>
<feature type="signal peptide" evidence="1">
    <location>
        <begin position="1"/>
        <end position="19"/>
    </location>
</feature>
<dbReference type="Proteomes" id="UP000626242">
    <property type="component" value="Unassembled WGS sequence"/>
</dbReference>
<gene>
    <name evidence="2" type="ORF">H9628_11345</name>
</gene>
<reference evidence="2 3" key="1">
    <citation type="submission" date="2020-08" db="EMBL/GenBank/DDBJ databases">
        <title>A Genomic Blueprint of the Chicken Gut Microbiome.</title>
        <authorList>
            <person name="Gilroy R."/>
            <person name="Ravi A."/>
            <person name="Getino M."/>
            <person name="Pursley I."/>
            <person name="Horton D.L."/>
            <person name="Alikhan N.-F."/>
            <person name="Baker D."/>
            <person name="Gharbi K."/>
            <person name="Hall N."/>
            <person name="Watson M."/>
            <person name="Adriaenssens E.M."/>
            <person name="Foster-Nyarko E."/>
            <person name="Jarju S."/>
            <person name="Secka A."/>
            <person name="Antonio M."/>
            <person name="Oren A."/>
            <person name="Chaudhuri R."/>
            <person name="La Ragione R.M."/>
            <person name="Hildebrand F."/>
            <person name="Pallen M.J."/>
        </authorList>
    </citation>
    <scope>NUCLEOTIDE SEQUENCE [LARGE SCALE GENOMIC DNA]</scope>
    <source>
        <strain evidence="2 3">Sa1CVA4</strain>
    </source>
</reference>